<evidence type="ECO:0000313" key="7">
    <source>
        <dbReference type="EMBL" id="CAA9552944.1"/>
    </source>
</evidence>
<dbReference type="InterPro" id="IPR003593">
    <property type="entry name" value="AAA+_ATPase"/>
</dbReference>
<protein>
    <submittedName>
        <fullName evidence="7">Efflux ABC transporter, ATP-binding protein</fullName>
    </submittedName>
</protein>
<dbReference type="GO" id="GO:0005524">
    <property type="term" value="F:ATP binding"/>
    <property type="evidence" value="ECO:0007669"/>
    <property type="project" value="UniProtKB-KW"/>
</dbReference>
<organism evidence="7">
    <name type="scientific">uncultured Thermomicrobiales bacterium</name>
    <dbReference type="NCBI Taxonomy" id="1645740"/>
    <lineage>
        <taxon>Bacteria</taxon>
        <taxon>Pseudomonadati</taxon>
        <taxon>Thermomicrobiota</taxon>
        <taxon>Thermomicrobia</taxon>
        <taxon>Thermomicrobiales</taxon>
        <taxon>environmental samples</taxon>
    </lineage>
</organism>
<gene>
    <name evidence="7" type="ORF">AVDCRST_MAG33-1036</name>
</gene>
<name>A0A6J4UJZ7_9BACT</name>
<evidence type="ECO:0000256" key="1">
    <source>
        <dbReference type="ARBA" id="ARBA00005417"/>
    </source>
</evidence>
<dbReference type="InterPro" id="IPR017871">
    <property type="entry name" value="ABC_transporter-like_CS"/>
</dbReference>
<keyword evidence="3" id="KW-0547">Nucleotide-binding</keyword>
<dbReference type="GO" id="GO:0016887">
    <property type="term" value="F:ATP hydrolysis activity"/>
    <property type="evidence" value="ECO:0007669"/>
    <property type="project" value="InterPro"/>
</dbReference>
<evidence type="ECO:0000256" key="2">
    <source>
        <dbReference type="ARBA" id="ARBA00022448"/>
    </source>
</evidence>
<dbReference type="CDD" id="cd03230">
    <property type="entry name" value="ABC_DR_subfamily_A"/>
    <property type="match status" value="1"/>
</dbReference>
<sequence>MAQPATNTGLPPIADSLPNADSLPPLAHRPSGSATPELRGDGAGATSAPAAVLVDGVSKWYGDVVAVSDVSFGIGPGVTALLGPNGAGKSTLLKMIAGLLATSSGKVTVHGEPVRGRPATYRRIGLVPEQEEIYPFLTGREFVRLNAFLQKLPDVDAATDRALGIVEMRDVAGRKLGGYSKGMRQRIKVAAALVHDPDVLLMDEPLNGTDPVQRANLIQLIEQIGASGRAVLVSSHVLEEVERFAGNIVVIINGKLAAAGDYRTIRDKIDSRPHVVKIRAAEPRHLAAALIGNPATVSVEVDRDGLILAQTGDARAFYGAVTRLAQQAGIRLYEIQPADDSLNSVFAYLVER</sequence>
<dbReference type="PANTHER" id="PTHR43335:SF11">
    <property type="entry name" value="ABC TRANSPORTER RELATED"/>
    <property type="match status" value="1"/>
</dbReference>
<dbReference type="InterPro" id="IPR003439">
    <property type="entry name" value="ABC_transporter-like_ATP-bd"/>
</dbReference>
<dbReference type="SMART" id="SM00382">
    <property type="entry name" value="AAA"/>
    <property type="match status" value="1"/>
</dbReference>
<keyword evidence="2" id="KW-0813">Transport</keyword>
<keyword evidence="4 7" id="KW-0067">ATP-binding</keyword>
<feature type="domain" description="ABC transporter" evidence="6">
    <location>
        <begin position="52"/>
        <end position="278"/>
    </location>
</feature>
<accession>A0A6J4UJZ7</accession>
<dbReference type="SUPFAM" id="SSF52540">
    <property type="entry name" value="P-loop containing nucleoside triphosphate hydrolases"/>
    <property type="match status" value="1"/>
</dbReference>
<dbReference type="Pfam" id="PF00005">
    <property type="entry name" value="ABC_tran"/>
    <property type="match status" value="1"/>
</dbReference>
<evidence type="ECO:0000256" key="5">
    <source>
        <dbReference type="SAM" id="MobiDB-lite"/>
    </source>
</evidence>
<dbReference type="Gene3D" id="3.40.50.300">
    <property type="entry name" value="P-loop containing nucleotide triphosphate hydrolases"/>
    <property type="match status" value="1"/>
</dbReference>
<feature type="region of interest" description="Disordered" evidence="5">
    <location>
        <begin position="1"/>
        <end position="45"/>
    </location>
</feature>
<evidence type="ECO:0000259" key="6">
    <source>
        <dbReference type="PROSITE" id="PS50893"/>
    </source>
</evidence>
<evidence type="ECO:0000256" key="3">
    <source>
        <dbReference type="ARBA" id="ARBA00022741"/>
    </source>
</evidence>
<dbReference type="InterPro" id="IPR027417">
    <property type="entry name" value="P-loop_NTPase"/>
</dbReference>
<dbReference type="AlphaFoldDB" id="A0A6J4UJZ7"/>
<proteinExistence type="inferred from homology"/>
<comment type="similarity">
    <text evidence="1">Belongs to the ABC transporter superfamily.</text>
</comment>
<reference evidence="7" key="1">
    <citation type="submission" date="2020-02" db="EMBL/GenBank/DDBJ databases">
        <authorList>
            <person name="Meier V. D."/>
        </authorList>
    </citation>
    <scope>NUCLEOTIDE SEQUENCE</scope>
    <source>
        <strain evidence="7">AVDCRST_MAG33</strain>
    </source>
</reference>
<evidence type="ECO:0000256" key="4">
    <source>
        <dbReference type="ARBA" id="ARBA00022840"/>
    </source>
</evidence>
<dbReference type="PROSITE" id="PS00211">
    <property type="entry name" value="ABC_TRANSPORTER_1"/>
    <property type="match status" value="1"/>
</dbReference>
<dbReference type="PROSITE" id="PS50893">
    <property type="entry name" value="ABC_TRANSPORTER_2"/>
    <property type="match status" value="1"/>
</dbReference>
<dbReference type="PANTHER" id="PTHR43335">
    <property type="entry name" value="ABC TRANSPORTER, ATP-BINDING PROTEIN"/>
    <property type="match status" value="1"/>
</dbReference>
<dbReference type="EMBL" id="CADCWK010000095">
    <property type="protein sequence ID" value="CAA9552944.1"/>
    <property type="molecule type" value="Genomic_DNA"/>
</dbReference>